<comment type="similarity">
    <text evidence="2">Belongs to the EMC6 family.</text>
</comment>
<evidence type="ECO:0000256" key="5">
    <source>
        <dbReference type="ARBA" id="ARBA00022824"/>
    </source>
</evidence>
<dbReference type="GO" id="GO:0034975">
    <property type="term" value="P:protein folding in endoplasmic reticulum"/>
    <property type="evidence" value="ECO:0007669"/>
    <property type="project" value="TreeGrafter"/>
</dbReference>
<evidence type="ECO:0000256" key="8">
    <source>
        <dbReference type="ARBA" id="ARBA00031072"/>
    </source>
</evidence>
<evidence type="ECO:0000256" key="6">
    <source>
        <dbReference type="ARBA" id="ARBA00022989"/>
    </source>
</evidence>
<evidence type="ECO:0000256" key="7">
    <source>
        <dbReference type="ARBA" id="ARBA00023136"/>
    </source>
</evidence>
<proteinExistence type="inferred from homology"/>
<dbReference type="PANTHER" id="PTHR20994">
    <property type="entry name" value="ER MEMBRANE PROTEIN COMPLEX SUBUNIT 6"/>
    <property type="match status" value="1"/>
</dbReference>
<reference evidence="10 11" key="1">
    <citation type="journal article" date="2016" name="Genome Biol. Evol.">
        <title>Gene Family Evolution Reflects Adaptation to Soil Environmental Stressors in the Genome of the Collembolan Orchesella cincta.</title>
        <authorList>
            <person name="Faddeeva-Vakhrusheva A."/>
            <person name="Derks M.F."/>
            <person name="Anvar S.Y."/>
            <person name="Agamennone V."/>
            <person name="Suring W."/>
            <person name="Smit S."/>
            <person name="van Straalen N.M."/>
            <person name="Roelofs D."/>
        </authorList>
    </citation>
    <scope>NUCLEOTIDE SEQUENCE [LARGE SCALE GENOMIC DNA]</scope>
    <source>
        <tissue evidence="10">Mixed pool</tissue>
    </source>
</reference>
<feature type="transmembrane region" description="Helical" evidence="9">
    <location>
        <begin position="88"/>
        <end position="111"/>
    </location>
</feature>
<evidence type="ECO:0000256" key="2">
    <source>
        <dbReference type="ARBA" id="ARBA00009436"/>
    </source>
</evidence>
<dbReference type="EMBL" id="LJIJ01000472">
    <property type="protein sequence ID" value="ODM97108.1"/>
    <property type="molecule type" value="Genomic_DNA"/>
</dbReference>
<evidence type="ECO:0000313" key="10">
    <source>
        <dbReference type="EMBL" id="ODM97108.1"/>
    </source>
</evidence>
<dbReference type="STRING" id="48709.A0A1D2MVZ8"/>
<keyword evidence="4 9" id="KW-0812">Transmembrane</keyword>
<organism evidence="10 11">
    <name type="scientific">Orchesella cincta</name>
    <name type="common">Springtail</name>
    <name type="synonym">Podura cincta</name>
    <dbReference type="NCBI Taxonomy" id="48709"/>
    <lineage>
        <taxon>Eukaryota</taxon>
        <taxon>Metazoa</taxon>
        <taxon>Ecdysozoa</taxon>
        <taxon>Arthropoda</taxon>
        <taxon>Hexapoda</taxon>
        <taxon>Collembola</taxon>
        <taxon>Entomobryomorpha</taxon>
        <taxon>Entomobryoidea</taxon>
        <taxon>Orchesellidae</taxon>
        <taxon>Orchesellinae</taxon>
        <taxon>Orchesella</taxon>
    </lineage>
</organism>
<dbReference type="GO" id="GO:0072546">
    <property type="term" value="C:EMC complex"/>
    <property type="evidence" value="ECO:0007669"/>
    <property type="project" value="InterPro"/>
</dbReference>
<comment type="caution">
    <text evidence="10">The sequence shown here is derived from an EMBL/GenBank/DDBJ whole genome shotgun (WGS) entry which is preliminary data.</text>
</comment>
<evidence type="ECO:0000313" key="11">
    <source>
        <dbReference type="Proteomes" id="UP000094527"/>
    </source>
</evidence>
<keyword evidence="7 9" id="KW-0472">Membrane</keyword>
<dbReference type="InterPro" id="IPR008504">
    <property type="entry name" value="Emc6"/>
</dbReference>
<comment type="subcellular location">
    <subcellularLocation>
        <location evidence="1">Endoplasmic reticulum membrane</location>
        <topology evidence="1">Multi-pass membrane protein</topology>
    </subcellularLocation>
</comment>
<accession>A0A1D2MVZ8</accession>
<evidence type="ECO:0000256" key="1">
    <source>
        <dbReference type="ARBA" id="ARBA00004477"/>
    </source>
</evidence>
<keyword evidence="11" id="KW-1185">Reference proteome</keyword>
<dbReference type="InterPro" id="IPR029008">
    <property type="entry name" value="EMC6-like"/>
</dbReference>
<keyword evidence="5" id="KW-0256">Endoplasmic reticulum</keyword>
<keyword evidence="6 9" id="KW-1133">Transmembrane helix</keyword>
<evidence type="ECO:0000256" key="4">
    <source>
        <dbReference type="ARBA" id="ARBA00022692"/>
    </source>
</evidence>
<protein>
    <recommendedName>
        <fullName evidence="3">ER membrane protein complex subunit 6</fullName>
    </recommendedName>
    <alternativeName>
        <fullName evidence="8">Transmembrane protein 93</fullName>
    </alternativeName>
</protein>
<feature type="transmembrane region" description="Helical" evidence="9">
    <location>
        <begin position="56"/>
        <end position="76"/>
    </location>
</feature>
<sequence length="114" mass="12718">MQRTRTVTVEKGGETKVYNQGAIQHNAAVVEYTRTCSAVFSGMGAGVLGLTALYGFGFYFIAMFGMWLILIAKAGANYQRYFTSRKAILLNGFFGSLFTYILCWTFAYGMVHVY</sequence>
<evidence type="ECO:0000256" key="3">
    <source>
        <dbReference type="ARBA" id="ARBA00020827"/>
    </source>
</evidence>
<dbReference type="Pfam" id="PF07019">
    <property type="entry name" value="EMC6"/>
    <property type="match status" value="1"/>
</dbReference>
<name>A0A1D2MVZ8_ORCCI</name>
<dbReference type="AlphaFoldDB" id="A0A1D2MVZ8"/>
<gene>
    <name evidence="10" type="ORF">Ocin01_09574</name>
</gene>
<dbReference type="OMA" id="MKANFEW"/>
<dbReference type="Proteomes" id="UP000094527">
    <property type="component" value="Unassembled WGS sequence"/>
</dbReference>
<dbReference type="OrthoDB" id="16510at2759"/>
<evidence type="ECO:0000256" key="9">
    <source>
        <dbReference type="SAM" id="Phobius"/>
    </source>
</evidence>
<dbReference type="PANTHER" id="PTHR20994:SF0">
    <property type="entry name" value="ER MEMBRANE PROTEIN COMPLEX SUBUNIT 6"/>
    <property type="match status" value="1"/>
</dbReference>
<dbReference type="GO" id="GO:0000045">
    <property type="term" value="P:autophagosome assembly"/>
    <property type="evidence" value="ECO:0007669"/>
    <property type="project" value="TreeGrafter"/>
</dbReference>